<dbReference type="SUPFAM" id="SSF54980">
    <property type="entry name" value="EF-G C-terminal domain-like"/>
    <property type="match status" value="2"/>
</dbReference>
<evidence type="ECO:0000256" key="3">
    <source>
        <dbReference type="ARBA" id="ARBA00022768"/>
    </source>
</evidence>
<dbReference type="PANTHER" id="PTHR43261:SF1">
    <property type="entry name" value="RIBOSOME-RELEASING FACTOR 2, MITOCHONDRIAL"/>
    <property type="match status" value="1"/>
</dbReference>
<dbReference type="SMART" id="SM00838">
    <property type="entry name" value="EFG_C"/>
    <property type="match status" value="1"/>
</dbReference>
<dbReference type="SUPFAM" id="SSF52540">
    <property type="entry name" value="P-loop containing nucleoside triphosphate hydrolases"/>
    <property type="match status" value="1"/>
</dbReference>
<name>A0A1S9M5L8_9MOLU</name>
<dbReference type="InterPro" id="IPR009000">
    <property type="entry name" value="Transl_B-barrel_sf"/>
</dbReference>
<reference evidence="10 11" key="1">
    <citation type="submission" date="2017-02" db="EMBL/GenBank/DDBJ databases">
        <title>A draft genome of 'Candidatus Phytoplasma aurantifolia' the agent of the witches-broom disease of lime.</title>
        <authorList>
            <person name="Foissac X."/>
            <person name="Carle P."/>
        </authorList>
    </citation>
    <scope>NUCLEOTIDE SEQUENCE [LARGE SCALE GENOMIC DNA]</scope>
    <source>
        <strain evidence="10 11">WBDL</strain>
    </source>
</reference>
<dbReference type="SUPFAM" id="SSF50447">
    <property type="entry name" value="Translation proteins"/>
    <property type="match status" value="1"/>
</dbReference>
<dbReference type="GO" id="GO:0032790">
    <property type="term" value="P:ribosome disassembly"/>
    <property type="evidence" value="ECO:0007669"/>
    <property type="project" value="TreeGrafter"/>
</dbReference>
<dbReference type="Pfam" id="PF14492">
    <property type="entry name" value="EFG_III"/>
    <property type="match status" value="1"/>
</dbReference>
<dbReference type="Proteomes" id="UP000189722">
    <property type="component" value="Unassembled WGS sequence"/>
</dbReference>
<evidence type="ECO:0000256" key="1">
    <source>
        <dbReference type="ARBA" id="ARBA00005870"/>
    </source>
</evidence>
<dbReference type="GO" id="GO:0003746">
    <property type="term" value="F:translation elongation factor activity"/>
    <property type="evidence" value="ECO:0007669"/>
    <property type="project" value="UniProtKB-UniRule"/>
</dbReference>
<dbReference type="InterPro" id="IPR035649">
    <property type="entry name" value="EFG_V"/>
</dbReference>
<dbReference type="CDD" id="cd03713">
    <property type="entry name" value="EFG_mtEFG_C"/>
    <property type="match status" value="1"/>
</dbReference>
<dbReference type="NCBIfam" id="NF009381">
    <property type="entry name" value="PRK12740.1-5"/>
    <property type="match status" value="1"/>
</dbReference>
<dbReference type="FunFam" id="3.30.70.240:FF:000001">
    <property type="entry name" value="Elongation factor G"/>
    <property type="match status" value="1"/>
</dbReference>
<dbReference type="Pfam" id="PF00009">
    <property type="entry name" value="GTP_EFTU"/>
    <property type="match status" value="1"/>
</dbReference>
<feature type="binding site" evidence="6">
    <location>
        <begin position="81"/>
        <end position="85"/>
    </location>
    <ligand>
        <name>GTP</name>
        <dbReference type="ChEBI" id="CHEBI:37565"/>
    </ligand>
</feature>
<keyword evidence="3 6" id="KW-0251">Elongation factor</keyword>
<comment type="function">
    <text evidence="6">Catalyzes the GTP-dependent ribosomal translocation step during translation elongation. During this step, the ribosome changes from the pre-translocational (PRE) to the post-translocational (POST) state as the newly formed A-site-bound peptidyl-tRNA and P-site-bound deacylated tRNA move to the P and E sites, respectively. Catalyzes the coordinated movement of the two tRNA molecules, the mRNA and conformational changes in the ribosome.</text>
</comment>
<evidence type="ECO:0000256" key="6">
    <source>
        <dbReference type="HAMAP-Rule" id="MF_00054"/>
    </source>
</evidence>
<dbReference type="InterPro" id="IPR005517">
    <property type="entry name" value="Transl_elong_EFG/EF2_IV"/>
</dbReference>
<comment type="caution">
    <text evidence="10">The sequence shown here is derived from an EMBL/GenBank/DDBJ whole genome shotgun (WGS) entry which is preliminary data.</text>
</comment>
<dbReference type="PANTHER" id="PTHR43261">
    <property type="entry name" value="TRANSLATION ELONGATION FACTOR G-RELATED"/>
    <property type="match status" value="1"/>
</dbReference>
<comment type="subcellular location">
    <subcellularLocation>
        <location evidence="6">Cytoplasm</location>
    </subcellularLocation>
</comment>
<dbReference type="Gene3D" id="3.40.50.300">
    <property type="entry name" value="P-loop containing nucleotide triphosphate hydrolases"/>
    <property type="match status" value="1"/>
</dbReference>
<dbReference type="GO" id="GO:0005525">
    <property type="term" value="F:GTP binding"/>
    <property type="evidence" value="ECO:0007669"/>
    <property type="project" value="UniProtKB-UniRule"/>
</dbReference>
<dbReference type="InterPro" id="IPR014721">
    <property type="entry name" value="Ribsml_uS5_D2-typ_fold_subgr"/>
</dbReference>
<evidence type="ECO:0000256" key="5">
    <source>
        <dbReference type="ARBA" id="ARBA00023134"/>
    </source>
</evidence>
<dbReference type="Gene3D" id="3.30.70.870">
    <property type="entry name" value="Elongation Factor G (Translational Gtpase), domain 3"/>
    <property type="match status" value="1"/>
</dbReference>
<dbReference type="InterPro" id="IPR020568">
    <property type="entry name" value="Ribosomal_Su5_D2-typ_SF"/>
</dbReference>
<dbReference type="RefSeq" id="WP_078122852.1">
    <property type="nucleotide sequence ID" value="NZ_JAOSJG010000001.1"/>
</dbReference>
<keyword evidence="12" id="KW-1185">Reference proteome</keyword>
<dbReference type="PRINTS" id="PR00315">
    <property type="entry name" value="ELONGATNFCT"/>
</dbReference>
<dbReference type="EMBL" id="JAOSJG010000001">
    <property type="protein sequence ID" value="MEK0308888.1"/>
    <property type="molecule type" value="Genomic_DNA"/>
</dbReference>
<dbReference type="Proteomes" id="UP001383392">
    <property type="component" value="Unassembled WGS sequence"/>
</dbReference>
<sequence>MGIELELSKIRNIGIMAHIDAGKTTTTERILFYTGKIRIAKETHEGLAQMDWMDQEKERGITITSAATTVFWNNCKINIIDTPGHIDFSSEVNRSLRVLDGGVVVIDAQAGVEPQTETVWRQATYYKVPRIVFVNKIDKLGANFENAIASLEKRLNVFAYAIQWPIGVENNFRGFVDLIEMQAWEYSSSPDRENQLIPIPEELKELVNSKRQILIDKLASLNDELLNNLLENEPISTTLIKKALRQATLEVNFFPVLCGSALKNKGIVPLLNALVDFLPSPLDLPDINGYDKNEQPIVRKINFKESFIALAFKVMTDSFGRLTFIRIYSGCLKSGSYVQNNNKNITERASRLLLMHANSRQDIKEAYAGDIVAVIGLKNTITGDTLTYENDFILLEKMSFPEPVLQVAVEPVFSKEQDKISSALFSFTQEDPTFKFTVDPESKQMIAAGMGDLHLDVLMERLKREFQIQVKVSEPQVAYRETLISSIEVDGECKHQTGGRGQYGYVQILFEPNPGKGFEFVNNVKYGAIPQNYIPAVSKGLQESLSSGIIAGYPLTDIKATLFSGAFHEVDSSEFAFKSAAAAALRKLRNSKLVVILEPIMKLELITPHEYIGNVIGDLISRRGRLENQENIGMVMKIQAFVPLAEMFKYSSSLRSNTQGRANFSMEFFKYEKAPDHIANKIIESRNK</sequence>
<dbReference type="Gene3D" id="2.40.30.10">
    <property type="entry name" value="Translation factors"/>
    <property type="match status" value="1"/>
</dbReference>
<dbReference type="SMART" id="SM00889">
    <property type="entry name" value="EFG_IV"/>
    <property type="match status" value="1"/>
</dbReference>
<dbReference type="FunFam" id="2.40.30.10:FF:000006">
    <property type="entry name" value="Elongation factor G"/>
    <property type="match status" value="1"/>
</dbReference>
<dbReference type="HAMAP" id="MF_00054_B">
    <property type="entry name" value="EF_G_EF_2_B"/>
    <property type="match status" value="1"/>
</dbReference>
<dbReference type="NCBIfam" id="TIGR00231">
    <property type="entry name" value="small_GTP"/>
    <property type="match status" value="1"/>
</dbReference>
<dbReference type="Pfam" id="PF00679">
    <property type="entry name" value="EFG_C"/>
    <property type="match status" value="1"/>
</dbReference>
<protein>
    <recommendedName>
        <fullName evidence="6 7">Elongation factor G</fullName>
        <shortName evidence="6">EF-G</shortName>
    </recommendedName>
</protein>
<keyword evidence="2 6" id="KW-0547">Nucleotide-binding</keyword>
<evidence type="ECO:0000313" key="11">
    <source>
        <dbReference type="Proteomes" id="UP000189722"/>
    </source>
</evidence>
<dbReference type="InterPro" id="IPR000640">
    <property type="entry name" value="EFG_V-like"/>
</dbReference>
<dbReference type="CDD" id="cd01434">
    <property type="entry name" value="EFG_mtEFG1_IV"/>
    <property type="match status" value="1"/>
</dbReference>
<accession>A0A1S9M5L8</accession>
<dbReference type="InterPro" id="IPR000795">
    <property type="entry name" value="T_Tr_GTP-bd_dom"/>
</dbReference>
<dbReference type="InterPro" id="IPR004161">
    <property type="entry name" value="EFTu-like_2"/>
</dbReference>
<dbReference type="PROSITE" id="PS00301">
    <property type="entry name" value="G_TR_1"/>
    <property type="match status" value="1"/>
</dbReference>
<dbReference type="GO" id="GO:0005737">
    <property type="term" value="C:cytoplasm"/>
    <property type="evidence" value="ECO:0007669"/>
    <property type="project" value="UniProtKB-SubCell"/>
</dbReference>
<dbReference type="STRING" id="180978.B2G44_00165"/>
<dbReference type="InterPro" id="IPR027417">
    <property type="entry name" value="P-loop_NTPase"/>
</dbReference>
<dbReference type="FunFam" id="3.30.70.870:FF:000001">
    <property type="entry name" value="Elongation factor G"/>
    <property type="match status" value="1"/>
</dbReference>
<dbReference type="Pfam" id="PF03144">
    <property type="entry name" value="GTP_EFTU_D2"/>
    <property type="match status" value="1"/>
</dbReference>
<dbReference type="AlphaFoldDB" id="A0A1S9M5L8"/>
<dbReference type="Gene3D" id="3.30.70.240">
    <property type="match status" value="1"/>
</dbReference>
<evidence type="ECO:0000256" key="4">
    <source>
        <dbReference type="ARBA" id="ARBA00022917"/>
    </source>
</evidence>
<keyword evidence="6" id="KW-0963">Cytoplasm</keyword>
<dbReference type="CDD" id="cd16262">
    <property type="entry name" value="EFG_III"/>
    <property type="match status" value="1"/>
</dbReference>
<dbReference type="InterPro" id="IPR004540">
    <property type="entry name" value="Transl_elong_EFG/EF2"/>
</dbReference>
<dbReference type="InterPro" id="IPR005225">
    <property type="entry name" value="Small_GTP-bd"/>
</dbReference>
<dbReference type="InterPro" id="IPR035647">
    <property type="entry name" value="EFG_III/V"/>
</dbReference>
<dbReference type="GO" id="GO:0003924">
    <property type="term" value="F:GTPase activity"/>
    <property type="evidence" value="ECO:0007669"/>
    <property type="project" value="InterPro"/>
</dbReference>
<dbReference type="PROSITE" id="PS51722">
    <property type="entry name" value="G_TR_2"/>
    <property type="match status" value="1"/>
</dbReference>
<evidence type="ECO:0000313" key="10">
    <source>
        <dbReference type="EMBL" id="OOP60561.1"/>
    </source>
</evidence>
<feature type="binding site" evidence="6">
    <location>
        <begin position="17"/>
        <end position="24"/>
    </location>
    <ligand>
        <name>GTP</name>
        <dbReference type="ChEBI" id="CHEBI:37565"/>
    </ligand>
</feature>
<evidence type="ECO:0000256" key="7">
    <source>
        <dbReference type="NCBIfam" id="TIGR00484"/>
    </source>
</evidence>
<comment type="similarity">
    <text evidence="1 6">Belongs to the TRAFAC class translation factor GTPase superfamily. Classic translation factor GTPase family. EF-G/EF-2 subfamily.</text>
</comment>
<evidence type="ECO:0000313" key="12">
    <source>
        <dbReference type="Proteomes" id="UP001383392"/>
    </source>
</evidence>
<organism evidence="10 11">
    <name type="scientific">Candidatus Phytoplasma citri</name>
    <dbReference type="NCBI Taxonomy" id="180978"/>
    <lineage>
        <taxon>Bacteria</taxon>
        <taxon>Bacillati</taxon>
        <taxon>Mycoplasmatota</taxon>
        <taxon>Mollicutes</taxon>
        <taxon>Acholeplasmatales</taxon>
        <taxon>Acholeplasmataceae</taxon>
        <taxon>Candidatus Phytoplasma</taxon>
        <taxon>16SrII (Peanut WB group)</taxon>
    </lineage>
</organism>
<dbReference type="FunFam" id="3.40.50.300:FF:000029">
    <property type="entry name" value="Elongation factor G"/>
    <property type="match status" value="1"/>
</dbReference>
<dbReference type="CDD" id="cd04088">
    <property type="entry name" value="EFG_mtEFG_II"/>
    <property type="match status" value="1"/>
</dbReference>
<dbReference type="EMBL" id="MWKN01000002">
    <property type="protein sequence ID" value="OOP60561.1"/>
    <property type="molecule type" value="Genomic_DNA"/>
</dbReference>
<keyword evidence="4 6" id="KW-0648">Protein biosynthesis</keyword>
<feature type="binding site" evidence="6">
    <location>
        <begin position="135"/>
        <end position="138"/>
    </location>
    <ligand>
        <name>GTP</name>
        <dbReference type="ChEBI" id="CHEBI:37565"/>
    </ligand>
</feature>
<gene>
    <name evidence="6 9" type="primary">fusA</name>
    <name evidence="10" type="ORF">B2G44_00165</name>
    <name evidence="9" type="ORF">OC712_00060</name>
</gene>
<evidence type="ECO:0000256" key="2">
    <source>
        <dbReference type="ARBA" id="ARBA00022741"/>
    </source>
</evidence>
<dbReference type="OrthoDB" id="9804431at2"/>
<dbReference type="InterPro" id="IPR041095">
    <property type="entry name" value="EFG_II"/>
</dbReference>
<dbReference type="Gene3D" id="3.30.230.10">
    <property type="match status" value="1"/>
</dbReference>
<reference evidence="9 12" key="2">
    <citation type="journal article" date="2023" name="Int. J. Syst. Evol. Microbiol.">
        <title>The observation of taxonomic boundaries for the 16SrII and 16SrXXV phytoplasmas using genome-based delimitation.</title>
        <authorList>
            <person name="Rodrigues Jardim B."/>
            <person name="Tran-Nguyen L.T.T."/>
            <person name="Gambley C."/>
            <person name="Al-Sadi A.M."/>
            <person name="Al-Subhi A.M."/>
            <person name="Foissac X."/>
            <person name="Salar P."/>
            <person name="Cai H."/>
            <person name="Yang J.Y."/>
            <person name="Davis R."/>
            <person name="Jones L."/>
            <person name="Rodoni B."/>
            <person name="Constable F.E."/>
        </authorList>
    </citation>
    <scope>NUCLEOTIDE SEQUENCE [LARGE SCALE GENOMIC DNA]</scope>
    <source>
        <strain evidence="9">BAWM-OMN-P75</strain>
    </source>
</reference>
<evidence type="ECO:0000313" key="9">
    <source>
        <dbReference type="EMBL" id="MEK0308888.1"/>
    </source>
</evidence>
<dbReference type="InterPro" id="IPR009022">
    <property type="entry name" value="EFG_III"/>
</dbReference>
<dbReference type="InterPro" id="IPR031157">
    <property type="entry name" value="G_TR_CS"/>
</dbReference>
<dbReference type="Pfam" id="PF03764">
    <property type="entry name" value="EFG_IV"/>
    <property type="match status" value="1"/>
</dbReference>
<keyword evidence="5 6" id="KW-0342">GTP-binding</keyword>
<evidence type="ECO:0000259" key="8">
    <source>
        <dbReference type="PROSITE" id="PS51722"/>
    </source>
</evidence>
<dbReference type="SUPFAM" id="SSF54211">
    <property type="entry name" value="Ribosomal protein S5 domain 2-like"/>
    <property type="match status" value="1"/>
</dbReference>
<proteinExistence type="inferred from homology"/>
<dbReference type="InterPro" id="IPR047872">
    <property type="entry name" value="EFG_IV"/>
</dbReference>
<feature type="domain" description="Tr-type G" evidence="8">
    <location>
        <begin position="8"/>
        <end position="282"/>
    </location>
</feature>
<dbReference type="NCBIfam" id="TIGR00484">
    <property type="entry name" value="EF-G"/>
    <property type="match status" value="1"/>
</dbReference>
<dbReference type="CDD" id="cd01886">
    <property type="entry name" value="EF-G"/>
    <property type="match status" value="1"/>
</dbReference>